<dbReference type="Proteomes" id="UP000716322">
    <property type="component" value="Unassembled WGS sequence"/>
</dbReference>
<name>A0ABX0P4V9_9BURK</name>
<evidence type="ECO:0000313" key="2">
    <source>
        <dbReference type="Proteomes" id="UP000716322"/>
    </source>
</evidence>
<reference evidence="1 2" key="1">
    <citation type="submission" date="2020-03" db="EMBL/GenBank/DDBJ databases">
        <title>Genome sequence of strain Massilia sp. TW-1.</title>
        <authorList>
            <person name="Chaudhary D.K."/>
        </authorList>
    </citation>
    <scope>NUCLEOTIDE SEQUENCE [LARGE SCALE GENOMIC DNA]</scope>
    <source>
        <strain evidence="1 2">TW-1</strain>
    </source>
</reference>
<keyword evidence="2" id="KW-1185">Reference proteome</keyword>
<protein>
    <submittedName>
        <fullName evidence="1">Uncharacterized protein</fullName>
    </submittedName>
</protein>
<proteinExistence type="predicted"/>
<evidence type="ECO:0000313" key="1">
    <source>
        <dbReference type="EMBL" id="NIA52250.1"/>
    </source>
</evidence>
<dbReference type="EMBL" id="JAAQOM010000001">
    <property type="protein sequence ID" value="NIA52250.1"/>
    <property type="molecule type" value="Genomic_DNA"/>
</dbReference>
<gene>
    <name evidence="1" type="ORF">HAV22_01095</name>
</gene>
<comment type="caution">
    <text evidence="1">The sequence shown here is derived from an EMBL/GenBank/DDBJ whole genome shotgun (WGS) entry which is preliminary data.</text>
</comment>
<accession>A0ABX0P4V9</accession>
<dbReference type="RefSeq" id="WP_166855624.1">
    <property type="nucleotide sequence ID" value="NZ_JAAQOM010000001.1"/>
</dbReference>
<organism evidence="1 2">
    <name type="scientific">Telluria antibiotica</name>
    <dbReference type="NCBI Taxonomy" id="2717319"/>
    <lineage>
        <taxon>Bacteria</taxon>
        <taxon>Pseudomonadati</taxon>
        <taxon>Pseudomonadota</taxon>
        <taxon>Betaproteobacteria</taxon>
        <taxon>Burkholderiales</taxon>
        <taxon>Oxalobacteraceae</taxon>
        <taxon>Telluria group</taxon>
        <taxon>Telluria</taxon>
    </lineage>
</organism>
<sequence>MTRHYRIDFRKTTNSAYWMNHCAACGMKQGDFGLYCEPGGPFSPLDGWAASRVVLHMFPEPFNARANTAYGDFFFENMRRA</sequence>